<evidence type="ECO:0000313" key="1">
    <source>
        <dbReference type="EMBL" id="VDP66847.1"/>
    </source>
</evidence>
<keyword evidence="2" id="KW-1185">Reference proteome</keyword>
<reference evidence="1 2" key="1">
    <citation type="submission" date="2018-11" db="EMBL/GenBank/DDBJ databases">
        <authorList>
            <consortium name="Pathogen Informatics"/>
        </authorList>
    </citation>
    <scope>NUCLEOTIDE SEQUENCE [LARGE SCALE GENOMIC DNA]</scope>
    <source>
        <strain>Denwood</strain>
        <strain evidence="2">Zambia</strain>
    </source>
</reference>
<name>A0A3P8ESB2_9TREM</name>
<sequence length="65" mass="7748">MNLMEDSLDVQLRVQQSGFRKDRLCIDQIVTLRIIVERSVGWNSSLYTDFLDYEKAFDSVYRRTL</sequence>
<protein>
    <recommendedName>
        <fullName evidence="3">Reverse transcriptase domain-containing protein</fullName>
    </recommendedName>
</protein>
<evidence type="ECO:0000313" key="2">
    <source>
        <dbReference type="Proteomes" id="UP000269396"/>
    </source>
</evidence>
<organism evidence="1 2">
    <name type="scientific">Schistosoma mattheei</name>
    <dbReference type="NCBI Taxonomy" id="31246"/>
    <lineage>
        <taxon>Eukaryota</taxon>
        <taxon>Metazoa</taxon>
        <taxon>Spiralia</taxon>
        <taxon>Lophotrochozoa</taxon>
        <taxon>Platyhelminthes</taxon>
        <taxon>Trematoda</taxon>
        <taxon>Digenea</taxon>
        <taxon>Strigeidida</taxon>
        <taxon>Schistosomatoidea</taxon>
        <taxon>Schistosomatidae</taxon>
        <taxon>Schistosoma</taxon>
    </lineage>
</organism>
<dbReference type="AlphaFoldDB" id="A0A3P8ESB2"/>
<evidence type="ECO:0008006" key="3">
    <source>
        <dbReference type="Google" id="ProtNLM"/>
    </source>
</evidence>
<dbReference type="EMBL" id="UZAL01035064">
    <property type="protein sequence ID" value="VDP66847.1"/>
    <property type="molecule type" value="Genomic_DNA"/>
</dbReference>
<proteinExistence type="predicted"/>
<dbReference type="Proteomes" id="UP000269396">
    <property type="component" value="Unassembled WGS sequence"/>
</dbReference>
<accession>A0A3P8ESB2</accession>
<gene>
    <name evidence="1" type="ORF">SMTD_LOCUS14802</name>
</gene>